<dbReference type="RefSeq" id="WP_047884164.1">
    <property type="nucleotide sequence ID" value="NZ_CP071325.1"/>
</dbReference>
<dbReference type="SUPFAM" id="SSF50494">
    <property type="entry name" value="Trypsin-like serine proteases"/>
    <property type="match status" value="1"/>
</dbReference>
<dbReference type="InterPro" id="IPR043504">
    <property type="entry name" value="Peptidase_S1_PA_chymotrypsin"/>
</dbReference>
<dbReference type="STRING" id="320778.ABT57_05335"/>
<dbReference type="Gene3D" id="2.40.10.10">
    <property type="entry name" value="Trypsin-like serine proteases"/>
    <property type="match status" value="2"/>
</dbReference>
<dbReference type="AlphaFoldDB" id="A0A0J1HGY4"/>
<proteinExistence type="predicted"/>
<keyword evidence="3" id="KW-1185">Reference proteome</keyword>
<dbReference type="PANTHER" id="PTHR43019">
    <property type="entry name" value="SERINE ENDOPROTEASE DEGS"/>
    <property type="match status" value="1"/>
</dbReference>
<dbReference type="Proteomes" id="UP000035909">
    <property type="component" value="Unassembled WGS sequence"/>
</dbReference>
<comment type="caution">
    <text evidence="2">The sequence shown here is derived from an EMBL/GenBank/DDBJ whole genome shotgun (WGS) entry which is preliminary data.</text>
</comment>
<dbReference type="PATRIC" id="fig|320778.3.peg.1153"/>
<keyword evidence="1" id="KW-0732">Signal</keyword>
<dbReference type="OrthoDB" id="212300at2"/>
<dbReference type="Pfam" id="PF13365">
    <property type="entry name" value="Trypsin_2"/>
    <property type="match status" value="1"/>
</dbReference>
<name>A0A0J1HGY4_9GAMM</name>
<feature type="signal peptide" evidence="1">
    <location>
        <begin position="1"/>
        <end position="19"/>
    </location>
</feature>
<evidence type="ECO:0000313" key="3">
    <source>
        <dbReference type="Proteomes" id="UP000035909"/>
    </source>
</evidence>
<feature type="chain" id="PRO_5005252472" evidence="1">
    <location>
        <begin position="20"/>
        <end position="245"/>
    </location>
</feature>
<accession>A0A0J1HGY4</accession>
<evidence type="ECO:0000313" key="2">
    <source>
        <dbReference type="EMBL" id="KLV10865.1"/>
    </source>
</evidence>
<gene>
    <name evidence="2" type="ORF">ABT57_05335</name>
</gene>
<reference evidence="2 3" key="1">
    <citation type="submission" date="2015-05" db="EMBL/GenBank/DDBJ databases">
        <title>Photobacterium galathea sp. nov.</title>
        <authorList>
            <person name="Machado H."/>
            <person name="Gram L."/>
        </authorList>
    </citation>
    <scope>NUCLEOTIDE SEQUENCE [LARGE SCALE GENOMIC DNA]</scope>
    <source>
        <strain evidence="2 3">DSM 22954</strain>
    </source>
</reference>
<organism evidence="2 3">
    <name type="scientific">Photobacterium ganghwense</name>
    <dbReference type="NCBI Taxonomy" id="320778"/>
    <lineage>
        <taxon>Bacteria</taxon>
        <taxon>Pseudomonadati</taxon>
        <taxon>Pseudomonadota</taxon>
        <taxon>Gammaproteobacteria</taxon>
        <taxon>Vibrionales</taxon>
        <taxon>Vibrionaceae</taxon>
        <taxon>Photobacterium</taxon>
    </lineage>
</organism>
<dbReference type="InterPro" id="IPR009003">
    <property type="entry name" value="Peptidase_S1_PA"/>
</dbReference>
<dbReference type="EMBL" id="LDOU01000005">
    <property type="protein sequence ID" value="KLV10865.1"/>
    <property type="molecule type" value="Genomic_DNA"/>
</dbReference>
<sequence>MSGRFLLCLLCCFSASVFADLPDTIARIKPSIVGVGFYDKAASPRGQLFGTGFVIAPQLVATNAHVVNPSLLTGKRQFVVFIGTGRSPEVRTATVIKRDTRHDLAILKIAGSPLPALRLSTRLVREGERYSFTGFPIGAILGLYPATHQGIVASITPIATPANHARELTVQQLRQLKKPYDVYQFDATAYPGNSGSPVYHPETGEVIAIINKVFVKTSKESMLTDPSAITYAIPIQHLITLKQSL</sequence>
<dbReference type="PANTHER" id="PTHR43019:SF23">
    <property type="entry name" value="PROTEASE DO-LIKE 5, CHLOROPLASTIC"/>
    <property type="match status" value="1"/>
</dbReference>
<protein>
    <submittedName>
        <fullName evidence="2">Peptidase S1</fullName>
    </submittedName>
</protein>
<evidence type="ECO:0000256" key="1">
    <source>
        <dbReference type="SAM" id="SignalP"/>
    </source>
</evidence>